<name>I3SUT1_LOTJA</name>
<dbReference type="AlphaFoldDB" id="I3SUT1"/>
<dbReference type="EMBL" id="BT144229">
    <property type="protein sequence ID" value="AFK44023.1"/>
    <property type="molecule type" value="mRNA"/>
</dbReference>
<evidence type="ECO:0000313" key="1">
    <source>
        <dbReference type="EMBL" id="AFK44023.1"/>
    </source>
</evidence>
<sequence>MQFHHEEDRMSNAHYNTQQYLSKMFLLSGFSPQHCLFHG</sequence>
<organism evidence="1">
    <name type="scientific">Lotus japonicus</name>
    <name type="common">Lotus corniculatus var. japonicus</name>
    <dbReference type="NCBI Taxonomy" id="34305"/>
    <lineage>
        <taxon>Eukaryota</taxon>
        <taxon>Viridiplantae</taxon>
        <taxon>Streptophyta</taxon>
        <taxon>Embryophyta</taxon>
        <taxon>Tracheophyta</taxon>
        <taxon>Spermatophyta</taxon>
        <taxon>Magnoliopsida</taxon>
        <taxon>eudicotyledons</taxon>
        <taxon>Gunneridae</taxon>
        <taxon>Pentapetalae</taxon>
        <taxon>rosids</taxon>
        <taxon>fabids</taxon>
        <taxon>Fabales</taxon>
        <taxon>Fabaceae</taxon>
        <taxon>Papilionoideae</taxon>
        <taxon>50 kb inversion clade</taxon>
        <taxon>NPAAA clade</taxon>
        <taxon>Hologalegina</taxon>
        <taxon>robinioid clade</taxon>
        <taxon>Loteae</taxon>
        <taxon>Lotus</taxon>
    </lineage>
</organism>
<reference evidence="1" key="1">
    <citation type="submission" date="2012-05" db="EMBL/GenBank/DDBJ databases">
        <authorList>
            <person name="Krishnakumar V."/>
            <person name="Cheung F."/>
            <person name="Xiao Y."/>
            <person name="Chan A."/>
            <person name="Moskal W.A."/>
            <person name="Town C.D."/>
        </authorList>
    </citation>
    <scope>NUCLEOTIDE SEQUENCE</scope>
</reference>
<proteinExistence type="evidence at transcript level"/>
<accession>I3SUT1</accession>
<protein>
    <submittedName>
        <fullName evidence="1">Uncharacterized protein</fullName>
    </submittedName>
</protein>